<dbReference type="OrthoDB" id="9815600at2"/>
<dbReference type="InterPro" id="IPR007060">
    <property type="entry name" value="FtsL/DivIC"/>
</dbReference>
<gene>
    <name evidence="1" type="ORF">ANI02nite_16080</name>
</gene>
<protein>
    <recommendedName>
        <fullName evidence="3">Septation inhibitor protein</fullName>
    </recommendedName>
</protein>
<sequence>MQAGRFIRRTLNAVVPPALFLALAGYFGWQATQGAHGLHSYHDQLRLLDDARQSQKDATQEQAAWRRRVAGLSEGALNADTLDERSRAMLNLAHPNDIVVPYDRHDQLF</sequence>
<proteinExistence type="predicted"/>
<reference evidence="1 2" key="1">
    <citation type="submission" date="2019-07" db="EMBL/GenBank/DDBJ databases">
        <title>Whole genome shotgun sequence of Acetobacter nitrogenifigens NBRC 105050.</title>
        <authorList>
            <person name="Hosoyama A."/>
            <person name="Uohara A."/>
            <person name="Ohji S."/>
            <person name="Ichikawa N."/>
        </authorList>
    </citation>
    <scope>NUCLEOTIDE SEQUENCE [LARGE SCALE GENOMIC DNA]</scope>
    <source>
        <strain evidence="1 2">NBRC 105050</strain>
    </source>
</reference>
<dbReference type="Pfam" id="PF04977">
    <property type="entry name" value="DivIC"/>
    <property type="match status" value="1"/>
</dbReference>
<comment type="caution">
    <text evidence="1">The sequence shown here is derived from an EMBL/GenBank/DDBJ whole genome shotgun (WGS) entry which is preliminary data.</text>
</comment>
<keyword evidence="2" id="KW-1185">Reference proteome</keyword>
<dbReference type="STRING" id="1120919.GCA_000429165_02175"/>
<organism evidence="1 2">
    <name type="scientific">Acetobacter nitrogenifigens DSM 23921 = NBRC 105050</name>
    <dbReference type="NCBI Taxonomy" id="1120919"/>
    <lineage>
        <taxon>Bacteria</taxon>
        <taxon>Pseudomonadati</taxon>
        <taxon>Pseudomonadota</taxon>
        <taxon>Alphaproteobacteria</taxon>
        <taxon>Acetobacterales</taxon>
        <taxon>Acetobacteraceae</taxon>
        <taxon>Acetobacter</taxon>
    </lineage>
</organism>
<name>A0A511X9V1_9PROT</name>
<dbReference type="AlphaFoldDB" id="A0A511X9V1"/>
<dbReference type="Proteomes" id="UP000321635">
    <property type="component" value="Unassembled WGS sequence"/>
</dbReference>
<evidence type="ECO:0008006" key="3">
    <source>
        <dbReference type="Google" id="ProtNLM"/>
    </source>
</evidence>
<evidence type="ECO:0000313" key="2">
    <source>
        <dbReference type="Proteomes" id="UP000321635"/>
    </source>
</evidence>
<accession>A0A511X9V1</accession>
<evidence type="ECO:0000313" key="1">
    <source>
        <dbReference type="EMBL" id="GEN59724.1"/>
    </source>
</evidence>
<dbReference type="RefSeq" id="WP_026399227.1">
    <property type="nucleotide sequence ID" value="NZ_BAPG01000121.1"/>
</dbReference>
<dbReference type="EMBL" id="BJYF01000008">
    <property type="protein sequence ID" value="GEN59724.1"/>
    <property type="molecule type" value="Genomic_DNA"/>
</dbReference>